<gene>
    <name evidence="1" type="ORF">GCM10023321_08340</name>
</gene>
<name>A0ABP9PJ79_9PSEU</name>
<accession>A0ABP9PJ79</accession>
<sequence>MGFAVDQQPEPGGELQLGVAVGMLELVGQGVGHPGQAQVVQLLQGLVDQHGVLQVLRRGLAVVGGAAQPGVLAWRVVVGLV</sequence>
<evidence type="ECO:0000313" key="2">
    <source>
        <dbReference type="Proteomes" id="UP001428817"/>
    </source>
</evidence>
<reference evidence="2" key="1">
    <citation type="journal article" date="2019" name="Int. J. Syst. Evol. Microbiol.">
        <title>The Global Catalogue of Microorganisms (GCM) 10K type strain sequencing project: providing services to taxonomists for standard genome sequencing and annotation.</title>
        <authorList>
            <consortium name="The Broad Institute Genomics Platform"/>
            <consortium name="The Broad Institute Genome Sequencing Center for Infectious Disease"/>
            <person name="Wu L."/>
            <person name="Ma J."/>
        </authorList>
    </citation>
    <scope>NUCLEOTIDE SEQUENCE [LARGE SCALE GENOMIC DNA]</scope>
    <source>
        <strain evidence="2">JCM 18303</strain>
    </source>
</reference>
<keyword evidence="2" id="KW-1185">Reference proteome</keyword>
<organism evidence="1 2">
    <name type="scientific">Pseudonocardia eucalypti</name>
    <dbReference type="NCBI Taxonomy" id="648755"/>
    <lineage>
        <taxon>Bacteria</taxon>
        <taxon>Bacillati</taxon>
        <taxon>Actinomycetota</taxon>
        <taxon>Actinomycetes</taxon>
        <taxon>Pseudonocardiales</taxon>
        <taxon>Pseudonocardiaceae</taxon>
        <taxon>Pseudonocardia</taxon>
    </lineage>
</organism>
<dbReference type="EMBL" id="BAABJP010000002">
    <property type="protein sequence ID" value="GAA5147439.1"/>
    <property type="molecule type" value="Genomic_DNA"/>
</dbReference>
<dbReference type="Proteomes" id="UP001428817">
    <property type="component" value="Unassembled WGS sequence"/>
</dbReference>
<protein>
    <submittedName>
        <fullName evidence="1">Uncharacterized protein</fullName>
    </submittedName>
</protein>
<comment type="caution">
    <text evidence="1">The sequence shown here is derived from an EMBL/GenBank/DDBJ whole genome shotgun (WGS) entry which is preliminary data.</text>
</comment>
<proteinExistence type="predicted"/>
<evidence type="ECO:0000313" key="1">
    <source>
        <dbReference type="EMBL" id="GAA5147439.1"/>
    </source>
</evidence>